<keyword evidence="1" id="KW-0802">TPR repeat</keyword>
<dbReference type="Pfam" id="PF06347">
    <property type="entry name" value="SH3_4"/>
    <property type="match status" value="1"/>
</dbReference>
<organism evidence="3 4">
    <name type="scientific">Salinibacter ruber (strain M8)</name>
    <dbReference type="NCBI Taxonomy" id="761659"/>
    <lineage>
        <taxon>Bacteria</taxon>
        <taxon>Pseudomonadati</taxon>
        <taxon>Rhodothermota</taxon>
        <taxon>Rhodothermia</taxon>
        <taxon>Rhodothermales</taxon>
        <taxon>Salinibacteraceae</taxon>
        <taxon>Salinibacter</taxon>
    </lineage>
</organism>
<dbReference type="SUPFAM" id="SSF48452">
    <property type="entry name" value="TPR-like"/>
    <property type="match status" value="1"/>
</dbReference>
<accession>D5HCF0</accession>
<evidence type="ECO:0000256" key="2">
    <source>
        <dbReference type="SAM" id="Phobius"/>
    </source>
</evidence>
<dbReference type="HOGENOM" id="CLU_731361_0_0_10"/>
<keyword evidence="2" id="KW-0812">Transmembrane</keyword>
<gene>
    <name evidence="3" type="primary">batD</name>
    <name evidence="3" type="ordered locus">SRM_02784</name>
</gene>
<evidence type="ECO:0000313" key="4">
    <source>
        <dbReference type="Proteomes" id="UP000000933"/>
    </source>
</evidence>
<dbReference type="Gene3D" id="1.25.40.10">
    <property type="entry name" value="Tetratricopeptide repeat domain"/>
    <property type="match status" value="1"/>
</dbReference>
<dbReference type="InterPro" id="IPR019734">
    <property type="entry name" value="TPR_rpt"/>
</dbReference>
<keyword evidence="2" id="KW-0472">Membrane</keyword>
<reference evidence="3 4" key="1">
    <citation type="journal article" date="2010" name="ISME J.">
        <title>Fine-scale evolution: genomic, phenotypic and ecological differentiation in two coexisting Salinibacter ruber strains.</title>
        <authorList>
            <person name="Pena A."/>
            <person name="Teeling H."/>
            <person name="Huerta-Cepas J."/>
            <person name="Santos F."/>
            <person name="Yarza P."/>
            <person name="Brito-Echeverria J."/>
            <person name="Lucio M."/>
            <person name="Schmitt-Kopplin P."/>
            <person name="Meseguer I."/>
            <person name="Schenowitz C."/>
            <person name="Dossat C."/>
            <person name="Barbe V."/>
            <person name="Dopazo J."/>
            <person name="Rossello-Mora R."/>
            <person name="Schuler M."/>
            <person name="Glockner F.O."/>
            <person name="Amann R."/>
            <person name="Gabaldon T."/>
            <person name="Anton J."/>
        </authorList>
    </citation>
    <scope>NUCLEOTIDE SEQUENCE [LARGE SCALE GENOMIC DNA]</scope>
    <source>
        <strain evidence="3 4">M8</strain>
    </source>
</reference>
<evidence type="ECO:0000313" key="3">
    <source>
        <dbReference type="EMBL" id="CBH25705.1"/>
    </source>
</evidence>
<sequence length="378" mass="40714">MKKQTAFRRPVATYKRGTTRPSTMRWRVRSAPSWRNGWGATAPTTCPGRCSTATCPATTFRRIFRTPSTTCSTAAMRPSTRPVPALRRPKTCWPMPTPCFGDSTRPFRGRQPRHRARSPDAPFCCSAPFMRLLAAVLGGFGLIVAAPACGQPSSVAQQFEAANEAYDRGRYETAVEAYRAVLDAGHESAALYHNLGNAYVRLDRTGLAVWAYERGRRLRPGDPRLQHNLEYVRRRAELPRRGGAAGGLVALVVGWSPLLLFGIGMLAMCAGGLGAAVGDGPRRGGAWQGPAMRGLIGAGVLLVAVALATSYMQAQERRAVVVDKEATLRSAPTDTAPADTTLRSGVLVAPGAERKAWTRVRMQGRTGGWIPSGALAEI</sequence>
<dbReference type="EMBL" id="FP565814">
    <property type="protein sequence ID" value="CBH25705.1"/>
    <property type="molecule type" value="Genomic_DNA"/>
</dbReference>
<reference evidence="4" key="2">
    <citation type="submission" date="2010-04" db="EMBL/GenBank/DDBJ databases">
        <title>Genome sequence of Salinibacter ruber M8.</title>
        <authorList>
            <consortium name="Genoscope"/>
        </authorList>
    </citation>
    <scope>NUCLEOTIDE SEQUENCE [LARGE SCALE GENOMIC DNA]</scope>
    <source>
        <strain evidence="4">M8</strain>
    </source>
</reference>
<name>D5HCF0_SALRM</name>
<proteinExistence type="predicted"/>
<dbReference type="SMART" id="SM00028">
    <property type="entry name" value="TPR"/>
    <property type="match status" value="2"/>
</dbReference>
<protein>
    <submittedName>
        <fullName evidence="3">Aerotolerance-related exported protein</fullName>
    </submittedName>
</protein>
<feature type="repeat" description="TPR" evidence="1">
    <location>
        <begin position="189"/>
        <end position="222"/>
    </location>
</feature>
<dbReference type="InterPro" id="IPR011990">
    <property type="entry name" value="TPR-like_helical_dom_sf"/>
</dbReference>
<feature type="transmembrane region" description="Helical" evidence="2">
    <location>
        <begin position="243"/>
        <end position="275"/>
    </location>
</feature>
<feature type="transmembrane region" description="Helical" evidence="2">
    <location>
        <begin position="295"/>
        <end position="314"/>
    </location>
</feature>
<keyword evidence="2" id="KW-1133">Transmembrane helix</keyword>
<dbReference type="Proteomes" id="UP000000933">
    <property type="component" value="Chromosome"/>
</dbReference>
<dbReference type="Pfam" id="PF13414">
    <property type="entry name" value="TPR_11"/>
    <property type="match status" value="1"/>
</dbReference>
<evidence type="ECO:0000256" key="1">
    <source>
        <dbReference type="PROSITE-ProRule" id="PRU00339"/>
    </source>
</evidence>
<dbReference type="InterPro" id="IPR010466">
    <property type="entry name" value="DUF1058"/>
</dbReference>
<dbReference type="PROSITE" id="PS50005">
    <property type="entry name" value="TPR"/>
    <property type="match status" value="1"/>
</dbReference>
<dbReference type="AlphaFoldDB" id="D5HCF0"/>
<dbReference type="KEGG" id="srm:SRM_02784"/>